<protein>
    <submittedName>
        <fullName evidence="2">Uncharacterized protein</fullName>
    </submittedName>
</protein>
<name>A0A834NA24_VESVU</name>
<feature type="compositionally biased region" description="Basic and acidic residues" evidence="1">
    <location>
        <begin position="82"/>
        <end position="96"/>
    </location>
</feature>
<evidence type="ECO:0000313" key="2">
    <source>
        <dbReference type="EMBL" id="KAF7402315.1"/>
    </source>
</evidence>
<feature type="region of interest" description="Disordered" evidence="1">
    <location>
        <begin position="74"/>
        <end position="109"/>
    </location>
</feature>
<dbReference type="AlphaFoldDB" id="A0A834NA24"/>
<accession>A0A834NA24</accession>
<organism evidence="2 3">
    <name type="scientific">Vespula vulgaris</name>
    <name type="common">Yellow jacket</name>
    <name type="synonym">Wasp</name>
    <dbReference type="NCBI Taxonomy" id="7454"/>
    <lineage>
        <taxon>Eukaryota</taxon>
        <taxon>Metazoa</taxon>
        <taxon>Ecdysozoa</taxon>
        <taxon>Arthropoda</taxon>
        <taxon>Hexapoda</taxon>
        <taxon>Insecta</taxon>
        <taxon>Pterygota</taxon>
        <taxon>Neoptera</taxon>
        <taxon>Endopterygota</taxon>
        <taxon>Hymenoptera</taxon>
        <taxon>Apocrita</taxon>
        <taxon>Aculeata</taxon>
        <taxon>Vespoidea</taxon>
        <taxon>Vespidae</taxon>
        <taxon>Vespinae</taxon>
        <taxon>Vespula</taxon>
    </lineage>
</organism>
<dbReference type="EMBL" id="JACSEA010000004">
    <property type="protein sequence ID" value="KAF7402315.1"/>
    <property type="molecule type" value="Genomic_DNA"/>
</dbReference>
<reference evidence="2" key="1">
    <citation type="journal article" date="2020" name="G3 (Bethesda)">
        <title>High-Quality Assemblies for Three Invasive Social Wasps from the &lt;i&gt;Vespula&lt;/i&gt; Genus.</title>
        <authorList>
            <person name="Harrop T.W.R."/>
            <person name="Guhlin J."/>
            <person name="McLaughlin G.M."/>
            <person name="Permina E."/>
            <person name="Stockwell P."/>
            <person name="Gilligan J."/>
            <person name="Le Lec M.F."/>
            <person name="Gruber M.A.M."/>
            <person name="Quinn O."/>
            <person name="Lovegrove M."/>
            <person name="Duncan E.J."/>
            <person name="Remnant E.J."/>
            <person name="Van Eeckhoven J."/>
            <person name="Graham B."/>
            <person name="Knapp R.A."/>
            <person name="Langford K.W."/>
            <person name="Kronenberg Z."/>
            <person name="Press M.O."/>
            <person name="Eacker S.M."/>
            <person name="Wilson-Rankin E.E."/>
            <person name="Purcell J."/>
            <person name="Lester P.J."/>
            <person name="Dearden P.K."/>
        </authorList>
    </citation>
    <scope>NUCLEOTIDE SEQUENCE</scope>
    <source>
        <strain evidence="2">Marl-1</strain>
    </source>
</reference>
<sequence length="109" mass="12494">MFIGRSRRTTFSSLLPIHALKKDLRRKTRTFHVCFFTNRVPVRKWPDVDPEANSFLLPLTLTVNSLHRTDAAPVKADPANILRDDPRCTKRRDSLRDAISPFPDPSLPS</sequence>
<evidence type="ECO:0000313" key="3">
    <source>
        <dbReference type="Proteomes" id="UP000614350"/>
    </source>
</evidence>
<proteinExistence type="predicted"/>
<evidence type="ECO:0000256" key="1">
    <source>
        <dbReference type="SAM" id="MobiDB-lite"/>
    </source>
</evidence>
<dbReference type="Proteomes" id="UP000614350">
    <property type="component" value="Unassembled WGS sequence"/>
</dbReference>
<keyword evidence="3" id="KW-1185">Reference proteome</keyword>
<comment type="caution">
    <text evidence="2">The sequence shown here is derived from an EMBL/GenBank/DDBJ whole genome shotgun (WGS) entry which is preliminary data.</text>
</comment>
<gene>
    <name evidence="2" type="ORF">HZH66_004582</name>
</gene>